<proteinExistence type="predicted"/>
<organism evidence="1 2">
    <name type="scientific">Acinetobacter proteolyticus</name>
    <dbReference type="NCBI Taxonomy" id="1776741"/>
    <lineage>
        <taxon>Bacteria</taxon>
        <taxon>Pseudomonadati</taxon>
        <taxon>Pseudomonadota</taxon>
        <taxon>Gammaproteobacteria</taxon>
        <taxon>Moraxellales</taxon>
        <taxon>Moraxellaceae</taxon>
        <taxon>Acinetobacter</taxon>
    </lineage>
</organism>
<reference evidence="1 2" key="1">
    <citation type="submission" date="2019-10" db="EMBL/GenBank/DDBJ databases">
        <authorList>
            <person name="Karimi E."/>
        </authorList>
    </citation>
    <scope>NUCLEOTIDE SEQUENCE [LARGE SCALE GENOMIC DNA]</scope>
    <source>
        <strain evidence="1">Acinetobacter sp. 8BE</strain>
    </source>
</reference>
<sequence length="102" mass="11868">MKKFIELCLSGDAFLDEIDDYIDQWHEGEGEDLELHEFLGMSEEEYSLWLKCPKQLATIISARERSISIEEAMNDEIYELVARADQANQISKIKEWLAKKGK</sequence>
<dbReference type="AlphaFoldDB" id="A0A653KCC4"/>
<name>A0A653KCC4_9GAMM</name>
<protein>
    <submittedName>
        <fullName evidence="1">Uncharacterized protein</fullName>
    </submittedName>
</protein>
<evidence type="ECO:0000313" key="1">
    <source>
        <dbReference type="EMBL" id="VXA58149.1"/>
    </source>
</evidence>
<gene>
    <name evidence="1" type="ORF">ACI8B_590002</name>
</gene>
<dbReference type="Proteomes" id="UP000430404">
    <property type="component" value="Unassembled WGS sequence"/>
</dbReference>
<dbReference type="RefSeq" id="WP_159725848.1">
    <property type="nucleotide sequence ID" value="NZ_LR732767.1"/>
</dbReference>
<dbReference type="EMBL" id="CABWKZ010000055">
    <property type="protein sequence ID" value="VXA58149.1"/>
    <property type="molecule type" value="Genomic_DNA"/>
</dbReference>
<accession>A0A653KCC4</accession>
<evidence type="ECO:0000313" key="2">
    <source>
        <dbReference type="Proteomes" id="UP000430404"/>
    </source>
</evidence>